<dbReference type="RefSeq" id="WP_015394021.1">
    <property type="nucleotide sequence ID" value="NC_020291.1"/>
</dbReference>
<dbReference type="STRING" id="36745.CLSAP_37280"/>
<keyword evidence="2" id="KW-1185">Reference proteome</keyword>
<sequence>MDRYKSILESVKNSKKEIKILQVDIEVLNCIKKRYEINEKSLFGTILFKTGGIIIDNWLRLYGSGELDFNKRNDLFPESDIIVAEDVLGGLFAMQDDSNISYFAPDCLEWEPMEISYSEFLYWAFHGDTDTYYMDYRWNTWKDDIKRISNDNGISFYPFLWAKADSLEGRHRQEVSMSEIIKLEFDFLNQLKETK</sequence>
<reference evidence="1 2" key="1">
    <citation type="submission" date="2013-02" db="EMBL/GenBank/DDBJ databases">
        <title>Genome sequence of Clostridium saccharoperbutylacetonicum N1-4(HMT).</title>
        <authorList>
            <person name="Poehlein A."/>
            <person name="Daniel R."/>
        </authorList>
    </citation>
    <scope>NUCLEOTIDE SEQUENCE [LARGE SCALE GENOMIC DNA]</scope>
    <source>
        <strain evidence="2">N1-4(HMT)</strain>
    </source>
</reference>
<dbReference type="PATRIC" id="fig|931276.5.peg.3985"/>
<accession>M1MND5</accession>
<dbReference type="KEGG" id="csr:Cspa_c39510"/>
<evidence type="ECO:0008006" key="3">
    <source>
        <dbReference type="Google" id="ProtNLM"/>
    </source>
</evidence>
<dbReference type="eggNOG" id="ENOG502ZBPN">
    <property type="taxonomic scope" value="Bacteria"/>
</dbReference>
<protein>
    <recommendedName>
        <fullName evidence="3">DUF2625 family protein</fullName>
    </recommendedName>
</protein>
<dbReference type="OrthoDB" id="1550811at2"/>
<name>M1MND5_9CLOT</name>
<dbReference type="InterPro" id="IPR021239">
    <property type="entry name" value="DUF2625"/>
</dbReference>
<dbReference type="AlphaFoldDB" id="M1MND5"/>
<evidence type="ECO:0000313" key="2">
    <source>
        <dbReference type="Proteomes" id="UP000011728"/>
    </source>
</evidence>
<gene>
    <name evidence="1" type="ORF">Cspa_c39510</name>
</gene>
<dbReference type="EMBL" id="CP004121">
    <property type="protein sequence ID" value="AGF57708.1"/>
    <property type="molecule type" value="Genomic_DNA"/>
</dbReference>
<proteinExistence type="predicted"/>
<evidence type="ECO:0000313" key="1">
    <source>
        <dbReference type="EMBL" id="AGF57708.1"/>
    </source>
</evidence>
<organism evidence="1 2">
    <name type="scientific">Clostridium saccharoperbutylacetonicum N1-4(HMT)</name>
    <dbReference type="NCBI Taxonomy" id="931276"/>
    <lineage>
        <taxon>Bacteria</taxon>
        <taxon>Bacillati</taxon>
        <taxon>Bacillota</taxon>
        <taxon>Clostridia</taxon>
        <taxon>Eubacteriales</taxon>
        <taxon>Clostridiaceae</taxon>
        <taxon>Clostridium</taxon>
    </lineage>
</organism>
<dbReference type="Pfam" id="PF10946">
    <property type="entry name" value="DUF2625"/>
    <property type="match status" value="1"/>
</dbReference>
<dbReference type="HOGENOM" id="CLU_071055_0_0_9"/>
<dbReference type="Proteomes" id="UP000011728">
    <property type="component" value="Chromosome"/>
</dbReference>